<proteinExistence type="predicted"/>
<reference evidence="2" key="1">
    <citation type="journal article" date="2019" name="Int. J. Syst. Evol. Microbiol.">
        <title>The Global Catalogue of Microorganisms (GCM) 10K type strain sequencing project: providing services to taxonomists for standard genome sequencing and annotation.</title>
        <authorList>
            <consortium name="The Broad Institute Genomics Platform"/>
            <consortium name="The Broad Institute Genome Sequencing Center for Infectious Disease"/>
            <person name="Wu L."/>
            <person name="Ma J."/>
        </authorList>
    </citation>
    <scope>NUCLEOTIDE SEQUENCE [LARGE SCALE GENOMIC DNA]</scope>
    <source>
        <strain evidence="2">KCTC 42964</strain>
    </source>
</reference>
<dbReference type="Proteomes" id="UP001595528">
    <property type="component" value="Unassembled WGS sequence"/>
</dbReference>
<keyword evidence="2" id="KW-1185">Reference proteome</keyword>
<evidence type="ECO:0000313" key="2">
    <source>
        <dbReference type="Proteomes" id="UP001595528"/>
    </source>
</evidence>
<protein>
    <submittedName>
        <fullName evidence="1">Uncharacterized protein</fullName>
    </submittedName>
</protein>
<dbReference type="RefSeq" id="WP_379906587.1">
    <property type="nucleotide sequence ID" value="NZ_JBHRTR010000054.1"/>
</dbReference>
<dbReference type="EMBL" id="JBHRTR010000054">
    <property type="protein sequence ID" value="MFC3231122.1"/>
    <property type="molecule type" value="Genomic_DNA"/>
</dbReference>
<accession>A0ABV7LA50</accession>
<comment type="caution">
    <text evidence="1">The sequence shown here is derived from an EMBL/GenBank/DDBJ whole genome shotgun (WGS) entry which is preliminary data.</text>
</comment>
<gene>
    <name evidence="1" type="ORF">ACFOGJ_27995</name>
</gene>
<organism evidence="1 2">
    <name type="scientific">Marinibaculum pumilum</name>
    <dbReference type="NCBI Taxonomy" id="1766165"/>
    <lineage>
        <taxon>Bacteria</taxon>
        <taxon>Pseudomonadati</taxon>
        <taxon>Pseudomonadota</taxon>
        <taxon>Alphaproteobacteria</taxon>
        <taxon>Rhodospirillales</taxon>
        <taxon>Rhodospirillaceae</taxon>
        <taxon>Marinibaculum</taxon>
    </lineage>
</organism>
<sequence length="334" mass="36768">MQLHRPTQDEALAGLRAIRTCLDTVGGPGPAARQMVAAAQGFLLHTDLDLDSLDPIAPEALALAMQRPEIRMQFVQGLTVLGIADGPPDERYYDKVGEFAAAMAVKAWELQMVRHYAEHHMMMFRLDMLRRIHIRDMFVDQVKRYGVGGLVRGVGGITGLLESPKIAARYHALEKLPEETLGHALWRHYQGNGFAFPGEKGGFPEAGIYHDFTHVLSGYGTKPAGEILVGTFTSGYRRHNATFLLLFVQFSFGAGINVTPVDQPDVHSTLAIPGLAERFFEALERGGRVNTDLSDNWDFWPYVDLPIDEARARLNVVPPAGGYPLALGEAAVHT</sequence>
<name>A0ABV7LA50_9PROT</name>
<evidence type="ECO:0000313" key="1">
    <source>
        <dbReference type="EMBL" id="MFC3231122.1"/>
    </source>
</evidence>